<dbReference type="HOGENOM" id="CLU_3291088_0_0_6"/>
<proteinExistence type="predicted"/>
<evidence type="ECO:0000313" key="2">
    <source>
        <dbReference type="Proteomes" id="UP000007843"/>
    </source>
</evidence>
<evidence type="ECO:0000313" key="1">
    <source>
        <dbReference type="EMBL" id="AEX04985.1"/>
    </source>
</evidence>
<organism evidence="1 2">
    <name type="scientific">Klebsiella michiganensis (strain ATCC 8724 / DSM 4798 / JCM 20051 / NBRC 3318 / NRRL B-199 / KCTC 1686 / BUCSAV 143 / CCM 1901)</name>
    <dbReference type="NCBI Taxonomy" id="1006551"/>
    <lineage>
        <taxon>Bacteria</taxon>
        <taxon>Pseudomonadati</taxon>
        <taxon>Pseudomonadota</taxon>
        <taxon>Gammaproteobacteria</taxon>
        <taxon>Enterobacterales</taxon>
        <taxon>Enterobacteriaceae</taxon>
        <taxon>Klebsiella/Raoultella group</taxon>
        <taxon>Klebsiella</taxon>
    </lineage>
</organism>
<dbReference type="Proteomes" id="UP000007843">
    <property type="component" value="Chromosome"/>
</dbReference>
<accession>A0A0H3HEW3</accession>
<dbReference type="KEGG" id="kox:KOX_16315"/>
<reference evidence="1 2" key="1">
    <citation type="journal article" date="2012" name="J. Bacteriol.">
        <title>Complete genome sequence of Klebsiella oxytoca KCTC 1686, used in production of 2,3-butanediol.</title>
        <authorList>
            <person name="Shin S.H."/>
            <person name="Kim S."/>
            <person name="Kim J.Y."/>
            <person name="Lee S."/>
            <person name="Um Y."/>
            <person name="Oh M.K."/>
            <person name="Kim Y.R."/>
            <person name="Lee J."/>
            <person name="Yang K.S."/>
        </authorList>
    </citation>
    <scope>NUCLEOTIDE SEQUENCE [LARGE SCALE GENOMIC DNA]</scope>
    <source>
        <strain evidence="2">ATCC 8724 / DSM 4798 / JCM 20051 / NBRC 3318 / NRRL B-199 / KCTC 1686</strain>
    </source>
</reference>
<dbReference type="AlphaFoldDB" id="A0A0H3HEW3"/>
<sequence length="40" mass="4868">MTDFRCKKSPYKRAFLHHFMNYKIKTILQAIDFIYNLAEA</sequence>
<gene>
    <name evidence="1" type="ordered locus">KOX_16315</name>
</gene>
<dbReference type="PATRIC" id="fig|1006551.4.peg.3271"/>
<dbReference type="EMBL" id="CP003218">
    <property type="protein sequence ID" value="AEX04985.1"/>
    <property type="molecule type" value="Genomic_DNA"/>
</dbReference>
<protein>
    <submittedName>
        <fullName evidence="1">Uncharacterized protein</fullName>
    </submittedName>
</protein>
<name>A0A0H3HEW3_KLEM8</name>